<comment type="caution">
    <text evidence="9">The sequence shown here is derived from an EMBL/GenBank/DDBJ whole genome shotgun (WGS) entry which is preliminary data.</text>
</comment>
<dbReference type="InterPro" id="IPR015917">
    <property type="entry name" value="Pept_C14A"/>
</dbReference>
<dbReference type="InterPro" id="IPR001309">
    <property type="entry name" value="Pept_C14_p20"/>
</dbReference>
<dbReference type="GO" id="GO:0006915">
    <property type="term" value="P:apoptotic process"/>
    <property type="evidence" value="ECO:0007669"/>
    <property type="project" value="TreeGrafter"/>
</dbReference>
<dbReference type="Pfam" id="PF00656">
    <property type="entry name" value="Peptidase_C14"/>
    <property type="match status" value="1"/>
</dbReference>
<dbReference type="GO" id="GO:0005737">
    <property type="term" value="C:cytoplasm"/>
    <property type="evidence" value="ECO:0007669"/>
    <property type="project" value="TreeGrafter"/>
</dbReference>
<dbReference type="Pfam" id="PF02377">
    <property type="entry name" value="Dishevelled"/>
    <property type="match status" value="1"/>
</dbReference>
<dbReference type="CDD" id="cd00032">
    <property type="entry name" value="CASc"/>
    <property type="match status" value="1"/>
</dbReference>
<dbReference type="GO" id="GO:0043525">
    <property type="term" value="P:positive regulation of neuron apoptotic process"/>
    <property type="evidence" value="ECO:0007669"/>
    <property type="project" value="TreeGrafter"/>
</dbReference>
<comment type="similarity">
    <text evidence="1 4">Belongs to the peptidase C14A family.</text>
</comment>
<dbReference type="InterPro" id="IPR029030">
    <property type="entry name" value="Caspase-like_dom_sf"/>
</dbReference>
<dbReference type="InterPro" id="IPR002398">
    <property type="entry name" value="Pept_C14"/>
</dbReference>
<name>A0A2B4SMB4_STYPI</name>
<evidence type="ECO:0000313" key="9">
    <source>
        <dbReference type="EMBL" id="PFX29647.1"/>
    </source>
</evidence>
<feature type="compositionally biased region" description="Polar residues" evidence="5">
    <location>
        <begin position="10"/>
        <end position="19"/>
    </location>
</feature>
<dbReference type="PRINTS" id="PR00376">
    <property type="entry name" value="IL1BCENZYME"/>
</dbReference>
<dbReference type="InterPro" id="IPR003351">
    <property type="entry name" value="Dishevelled_protein_dom"/>
</dbReference>
<feature type="domain" description="DIX" evidence="8">
    <location>
        <begin position="132"/>
        <end position="213"/>
    </location>
</feature>
<keyword evidence="10" id="KW-1185">Reference proteome</keyword>
<dbReference type="PROSITE" id="PS01122">
    <property type="entry name" value="CASPASE_CYS"/>
    <property type="match status" value="1"/>
</dbReference>
<feature type="region of interest" description="Disordered" evidence="5">
    <location>
        <begin position="379"/>
        <end position="501"/>
    </location>
</feature>
<evidence type="ECO:0000259" key="6">
    <source>
        <dbReference type="PROSITE" id="PS50207"/>
    </source>
</evidence>
<gene>
    <name evidence="9" type="primary">CASP7</name>
    <name evidence="9" type="ORF">AWC38_SpisGene5560</name>
</gene>
<dbReference type="InterPro" id="IPR033139">
    <property type="entry name" value="Caspase_cys_AS"/>
</dbReference>
<feature type="compositionally biased region" description="Basic and acidic residues" evidence="5">
    <location>
        <begin position="569"/>
        <end position="580"/>
    </location>
</feature>
<dbReference type="AlphaFoldDB" id="A0A2B4SMB4"/>
<dbReference type="GO" id="GO:0004197">
    <property type="term" value="F:cysteine-type endopeptidase activity"/>
    <property type="evidence" value="ECO:0007669"/>
    <property type="project" value="InterPro"/>
</dbReference>
<dbReference type="PROSITE" id="PS50208">
    <property type="entry name" value="CASPASE_P20"/>
    <property type="match status" value="1"/>
</dbReference>
<dbReference type="GO" id="GO:0006508">
    <property type="term" value="P:proteolysis"/>
    <property type="evidence" value="ECO:0007669"/>
    <property type="project" value="InterPro"/>
</dbReference>
<dbReference type="Gene3D" id="2.40.240.130">
    <property type="match status" value="1"/>
</dbReference>
<dbReference type="InterPro" id="IPR038207">
    <property type="entry name" value="DIX_dom_sf"/>
</dbReference>
<evidence type="ECO:0000256" key="4">
    <source>
        <dbReference type="RuleBase" id="RU003971"/>
    </source>
</evidence>
<dbReference type="PROSITE" id="PS50207">
    <property type="entry name" value="CASPASE_P10"/>
    <property type="match status" value="1"/>
</dbReference>
<dbReference type="InterPro" id="IPR001158">
    <property type="entry name" value="DIX"/>
</dbReference>
<dbReference type="Gene3D" id="3.40.50.1460">
    <property type="match status" value="1"/>
</dbReference>
<evidence type="ECO:0000256" key="5">
    <source>
        <dbReference type="SAM" id="MobiDB-lite"/>
    </source>
</evidence>
<evidence type="ECO:0000256" key="1">
    <source>
        <dbReference type="ARBA" id="ARBA00010134"/>
    </source>
</evidence>
<dbReference type="InterPro" id="IPR029071">
    <property type="entry name" value="Ubiquitin-like_domsf"/>
</dbReference>
<feature type="region of interest" description="Disordered" evidence="5">
    <location>
        <begin position="232"/>
        <end position="268"/>
    </location>
</feature>
<dbReference type="Proteomes" id="UP000225706">
    <property type="component" value="Unassembled WGS sequence"/>
</dbReference>
<feature type="compositionally biased region" description="Basic residues" evidence="5">
    <location>
        <begin position="554"/>
        <end position="568"/>
    </location>
</feature>
<accession>A0A2B4SMB4</accession>
<dbReference type="STRING" id="50429.A0A2B4SMB4"/>
<evidence type="ECO:0000256" key="2">
    <source>
        <dbReference type="ARBA" id="ARBA00022687"/>
    </source>
</evidence>
<dbReference type="Pfam" id="PF00778">
    <property type="entry name" value="DIX"/>
    <property type="match status" value="1"/>
</dbReference>
<keyword evidence="2 3" id="KW-0879">Wnt signaling pathway</keyword>
<evidence type="ECO:0000313" key="10">
    <source>
        <dbReference type="Proteomes" id="UP000225706"/>
    </source>
</evidence>
<dbReference type="SUPFAM" id="SSF54236">
    <property type="entry name" value="Ubiquitin-like"/>
    <property type="match status" value="1"/>
</dbReference>
<feature type="domain" description="Caspase family p20" evidence="7">
    <location>
        <begin position="586"/>
        <end position="710"/>
    </location>
</feature>
<dbReference type="InterPro" id="IPR011600">
    <property type="entry name" value="Pept_C14_caspase"/>
</dbReference>
<dbReference type="PANTHER" id="PTHR10454">
    <property type="entry name" value="CASPASE"/>
    <property type="match status" value="1"/>
</dbReference>
<protein>
    <submittedName>
        <fullName evidence="9">Caspase-7</fullName>
    </submittedName>
</protein>
<evidence type="ECO:0000259" key="8">
    <source>
        <dbReference type="PROSITE" id="PS50841"/>
    </source>
</evidence>
<dbReference type="SMART" id="SM00115">
    <property type="entry name" value="CASc"/>
    <property type="match status" value="1"/>
</dbReference>
<dbReference type="PROSITE" id="PS50841">
    <property type="entry name" value="DIX"/>
    <property type="match status" value="1"/>
</dbReference>
<dbReference type="PANTHER" id="PTHR10454:SF210">
    <property type="entry name" value="CASPASE-2"/>
    <property type="match status" value="1"/>
</dbReference>
<proteinExistence type="inferred from homology"/>
<sequence length="814" mass="91122">MPRAKRRSSQDSSKQNSTMPEKRSPNMVQPEPKALGLFGQMASTAAGVAVGSVVGNAASEALLGGRGSTESKQQDYDLQQQNHEPCRHELQRFVECAQNQSEVTLRKDFSEALKQCKQANRWFCLHTSLSKMDETTVIYYVDNEDMPYRVKLLKSPSEATLLDLKNVLNRQSYKFFFKSRDDDFGKIKVERNNEEMNLPSLNGRVVARLFTSDTKSVSDPGRDQQTVISALSGIRPPVPGTGGIEESRPPSFHPHGGHSRAGDFDSEADSVVSSERGSRWWEKHFNRNEALGGTKTPMPGQSATTPGICPKFLERHSTDAYLRGGSAACNTAAQGNEPERGSALFPLNGNSFDTKGQMRQVLDDGQVLFVQGHLCTEKKMPTEQNDTDTGYRAKGNANPGNNDGRSKSPEKRKRSLEGYNAKETANPGNNDGRSKSSEKRKRCSEGGYKAKGIANPGNNGRSKSPEKRKRSLEGYKGRETANPGKRHKKSKAPEKRKRSSEGGVALSFGLVEILRYKARGTANPGNNDGRSKFPEKRKRSSEGGYKGRETANPGKRHKKSKAPEKRKRSSEGDTLELKRYERRRDSRGKCIIVNNYDFGHYASYRDGAKHDEHGLRNLFEEHHYTVKIKRNLSKKRMERLAKEVAFEDHKNCDALFFIIMSHGSDDDTILGVDGKLISIQALMSRFKPNECPSLRDKPKVFLVQACRGPYSERYTGPMRDSSLSRGTRPQEADFLLAYASAPGYTSTRLPTGSIFIQALIEVFRKRSYKSHVDDMLTEVTNLTIERSAKEAKRYKDHLTHVPTVSKSLRFRLYL</sequence>
<feature type="domain" description="Caspase family p10" evidence="6">
    <location>
        <begin position="724"/>
        <end position="814"/>
    </location>
</feature>
<dbReference type="SUPFAM" id="SSF52129">
    <property type="entry name" value="Caspase-like"/>
    <property type="match status" value="1"/>
</dbReference>
<feature type="compositionally biased region" description="Basic residues" evidence="5">
    <location>
        <begin position="484"/>
        <end position="498"/>
    </location>
</feature>
<dbReference type="OrthoDB" id="5981196at2759"/>
<evidence type="ECO:0000259" key="7">
    <source>
        <dbReference type="PROSITE" id="PS50208"/>
    </source>
</evidence>
<dbReference type="SMART" id="SM00021">
    <property type="entry name" value="DAX"/>
    <property type="match status" value="1"/>
</dbReference>
<dbReference type="GO" id="GO:0016055">
    <property type="term" value="P:Wnt signaling pathway"/>
    <property type="evidence" value="ECO:0007669"/>
    <property type="project" value="UniProtKB-KW"/>
</dbReference>
<dbReference type="EMBL" id="LSMT01000062">
    <property type="protein sequence ID" value="PFX29647.1"/>
    <property type="molecule type" value="Genomic_DNA"/>
</dbReference>
<dbReference type="InterPro" id="IPR002138">
    <property type="entry name" value="Pept_C14_p10"/>
</dbReference>
<organism evidence="9 10">
    <name type="scientific">Stylophora pistillata</name>
    <name type="common">Smooth cauliflower coral</name>
    <dbReference type="NCBI Taxonomy" id="50429"/>
    <lineage>
        <taxon>Eukaryota</taxon>
        <taxon>Metazoa</taxon>
        <taxon>Cnidaria</taxon>
        <taxon>Anthozoa</taxon>
        <taxon>Hexacorallia</taxon>
        <taxon>Scleractinia</taxon>
        <taxon>Astrocoeniina</taxon>
        <taxon>Pocilloporidae</taxon>
        <taxon>Stylophora</taxon>
    </lineage>
</organism>
<evidence type="ECO:0000256" key="3">
    <source>
        <dbReference type="PROSITE-ProRule" id="PRU00069"/>
    </source>
</evidence>
<feature type="region of interest" description="Disordered" evidence="5">
    <location>
        <begin position="1"/>
        <end position="35"/>
    </location>
</feature>
<reference evidence="10" key="1">
    <citation type="journal article" date="2017" name="bioRxiv">
        <title>Comparative analysis of the genomes of Stylophora pistillata and Acropora digitifera provides evidence for extensive differences between species of corals.</title>
        <authorList>
            <person name="Voolstra C.R."/>
            <person name="Li Y."/>
            <person name="Liew Y.J."/>
            <person name="Baumgarten S."/>
            <person name="Zoccola D."/>
            <person name="Flot J.-F."/>
            <person name="Tambutte S."/>
            <person name="Allemand D."/>
            <person name="Aranda M."/>
        </authorList>
    </citation>
    <scope>NUCLEOTIDE SEQUENCE [LARGE SCALE GENOMIC DNA]</scope>
</reference>
<feature type="region of interest" description="Disordered" evidence="5">
    <location>
        <begin position="520"/>
        <end position="580"/>
    </location>
</feature>